<feature type="coiled-coil region" evidence="2">
    <location>
        <begin position="226"/>
        <end position="416"/>
    </location>
</feature>
<proteinExistence type="predicted"/>
<accession>A0ABP0FKC2</accession>
<evidence type="ECO:0000313" key="6">
    <source>
        <dbReference type="Proteomes" id="UP001642483"/>
    </source>
</evidence>
<feature type="compositionally biased region" description="Basic and acidic residues" evidence="3">
    <location>
        <begin position="30"/>
        <end position="42"/>
    </location>
</feature>
<feature type="compositionally biased region" description="Polar residues" evidence="3">
    <location>
        <begin position="932"/>
        <end position="942"/>
    </location>
</feature>
<evidence type="ECO:0000256" key="3">
    <source>
        <dbReference type="SAM" id="MobiDB-lite"/>
    </source>
</evidence>
<feature type="domain" description="Cortactin-binding protein-2 N-terminal" evidence="4">
    <location>
        <begin position="79"/>
        <end position="256"/>
    </location>
</feature>
<evidence type="ECO:0000256" key="1">
    <source>
        <dbReference type="ARBA" id="ARBA00023054"/>
    </source>
</evidence>
<feature type="compositionally biased region" description="Basic and acidic residues" evidence="3">
    <location>
        <begin position="801"/>
        <end position="811"/>
    </location>
</feature>
<reference evidence="5 6" key="1">
    <citation type="submission" date="2024-02" db="EMBL/GenBank/DDBJ databases">
        <authorList>
            <person name="Daric V."/>
            <person name="Darras S."/>
        </authorList>
    </citation>
    <scope>NUCLEOTIDE SEQUENCE [LARGE SCALE GENOMIC DNA]</scope>
</reference>
<evidence type="ECO:0000313" key="5">
    <source>
        <dbReference type="EMBL" id="CAK8678885.1"/>
    </source>
</evidence>
<dbReference type="PANTHER" id="PTHR23166:SF5">
    <property type="entry name" value="CTTNBP2 N-TERMINAL-LIKE PROTEIN"/>
    <property type="match status" value="1"/>
</dbReference>
<evidence type="ECO:0000259" key="4">
    <source>
        <dbReference type="Pfam" id="PF09727"/>
    </source>
</evidence>
<feature type="compositionally biased region" description="Polar residues" evidence="3">
    <location>
        <begin position="782"/>
        <end position="800"/>
    </location>
</feature>
<keyword evidence="1 2" id="KW-0175">Coiled coil</keyword>
<protein>
    <recommendedName>
        <fullName evidence="4">Cortactin-binding protein-2 N-terminal domain-containing protein</fullName>
    </recommendedName>
</protein>
<dbReference type="Pfam" id="PF09727">
    <property type="entry name" value="CortBP2"/>
    <property type="match status" value="1"/>
</dbReference>
<keyword evidence="6" id="KW-1185">Reference proteome</keyword>
<feature type="coiled-coil region" evidence="2">
    <location>
        <begin position="462"/>
        <end position="652"/>
    </location>
</feature>
<dbReference type="EMBL" id="CAWYQH010000057">
    <property type="protein sequence ID" value="CAK8678885.1"/>
    <property type="molecule type" value="Genomic_DNA"/>
</dbReference>
<sequence length="977" mass="112116">MFRSKRNKVPALSPHTKEQDTGTVRKNKKKLNEKDDKLRPDSLKAINETQVNGDNSMSGVAAQNHVDEIAQNPIEPNINLSRDELLKLLSVFEGELQARDEVIAILKSECSHNTETRYTLNSEPLKALQRDAASLDMTSQEDVGEQTKDQLKKIIQHQKESYKKVKQMHIGSQDKYERMALDLEEEKRKHQEYMMKSDDFVNLLEHDRERLKELVEQGKTVHDRRERELRRKLKENKEEVSRLKALSLELVDERQQQLQTQYEQSQLAHSYKKQVEELEAKVKEYDQIASSEKEHALQLENDLEEQSNKFYKENEELRAKLSAEEAKSAQLEEKVDSVSKQMKKLKCVDKNLRKTDDQLWRIKEKLEQEEKYDDLLEEVELLRKTVADMQEAEKIYVQAQEECTELQTALQEELVKTRGLRAEVDKLKKSTRNRTNVERCVEESNFRFDEMKQMFEAECKKANSMKDQIDEFSERLKKIDETEETLKLSEQKLYQLNVTINDLRDEKSALETKFQLEKDKSSQYKDMLDDEQSKVTEVTQKMIEESKKVLKLKEQLATEERKRAEESEELRRKVEVAEESMSQMIAKEKASQLEISLHNLRKQVAMLKKRLDELENESDLKDNEARMAKEEAEKAKNNLKISTEKLKKLVAMGLNEQLAIAKCDEIRQKHLTLEEANVHLRKHVMVLEGKIQQHERISNTNNNNISLRGVAVTNISTQTSAAPIEDVKEPSSPPVRNVLVTRSFAEPSQKQPVMKKVPNNMVNVTKRDAVERNHSSWVQNKSKVTVTSQRKATTSATRTSLDAKDGDESGKASDAMGLMHGAGEQRCQSPVSMTISHDPSTETTPIFRIVRDTKTGTPHIETSVTDSKKGIQIRMTNKSMTETSSTQTRPPTGGGIFKGPSKGSKIINKVAVQPNSSNRTRSDSKTRKPASVNVNRRPSISPTRIPKLRSSTPTQVTPSSPTTSRLSRTATTTRTNR</sequence>
<comment type="caution">
    <text evidence="5">The sequence shown here is derived from an EMBL/GenBank/DDBJ whole genome shotgun (WGS) entry which is preliminary data.</text>
</comment>
<dbReference type="Proteomes" id="UP001642483">
    <property type="component" value="Unassembled WGS sequence"/>
</dbReference>
<feature type="region of interest" description="Disordered" evidence="3">
    <location>
        <begin position="782"/>
        <end position="813"/>
    </location>
</feature>
<feature type="region of interest" description="Disordered" evidence="3">
    <location>
        <begin position="876"/>
        <end position="977"/>
    </location>
</feature>
<dbReference type="PANTHER" id="PTHR23166">
    <property type="entry name" value="FILAMIN/GPBP-INTERACTING PROTEIN"/>
    <property type="match status" value="1"/>
</dbReference>
<organism evidence="5 6">
    <name type="scientific">Clavelina lepadiformis</name>
    <name type="common">Light-bulb sea squirt</name>
    <name type="synonym">Ascidia lepadiformis</name>
    <dbReference type="NCBI Taxonomy" id="159417"/>
    <lineage>
        <taxon>Eukaryota</taxon>
        <taxon>Metazoa</taxon>
        <taxon>Chordata</taxon>
        <taxon>Tunicata</taxon>
        <taxon>Ascidiacea</taxon>
        <taxon>Aplousobranchia</taxon>
        <taxon>Clavelinidae</taxon>
        <taxon>Clavelina</taxon>
    </lineage>
</organism>
<dbReference type="InterPro" id="IPR050719">
    <property type="entry name" value="Cortactin-Actin_Reg"/>
</dbReference>
<evidence type="ECO:0000256" key="2">
    <source>
        <dbReference type="SAM" id="Coils"/>
    </source>
</evidence>
<dbReference type="InterPro" id="IPR019131">
    <property type="entry name" value="Cortactin-binding_p2_N"/>
</dbReference>
<name>A0ABP0FKC2_CLALP</name>
<feature type="compositionally biased region" description="Polar residues" evidence="3">
    <location>
        <begin position="876"/>
        <end position="890"/>
    </location>
</feature>
<gene>
    <name evidence="5" type="ORF">CVLEPA_LOCUS9158</name>
</gene>
<feature type="region of interest" description="Disordered" evidence="3">
    <location>
        <begin position="1"/>
        <end position="42"/>
    </location>
</feature>
<feature type="compositionally biased region" description="Low complexity" evidence="3">
    <location>
        <begin position="950"/>
        <end position="977"/>
    </location>
</feature>